<dbReference type="AlphaFoldDB" id="A0A2T8IE42"/>
<gene>
    <name evidence="2" type="ORF">PAHAL_7G313000</name>
</gene>
<proteinExistence type="predicted"/>
<dbReference type="Proteomes" id="UP000243499">
    <property type="component" value="Chromosome 7"/>
</dbReference>
<dbReference type="Gramene" id="PVH35939">
    <property type="protein sequence ID" value="PVH35939"/>
    <property type="gene ID" value="PAHAL_7G313000"/>
</dbReference>
<feature type="region of interest" description="Disordered" evidence="1">
    <location>
        <begin position="18"/>
        <end position="47"/>
    </location>
</feature>
<organism evidence="2">
    <name type="scientific">Panicum hallii</name>
    <dbReference type="NCBI Taxonomy" id="206008"/>
    <lineage>
        <taxon>Eukaryota</taxon>
        <taxon>Viridiplantae</taxon>
        <taxon>Streptophyta</taxon>
        <taxon>Embryophyta</taxon>
        <taxon>Tracheophyta</taxon>
        <taxon>Spermatophyta</taxon>
        <taxon>Magnoliopsida</taxon>
        <taxon>Liliopsida</taxon>
        <taxon>Poales</taxon>
        <taxon>Poaceae</taxon>
        <taxon>PACMAD clade</taxon>
        <taxon>Panicoideae</taxon>
        <taxon>Panicodae</taxon>
        <taxon>Paniceae</taxon>
        <taxon>Panicinae</taxon>
        <taxon>Panicum</taxon>
        <taxon>Panicum sect. Panicum</taxon>
    </lineage>
</organism>
<accession>A0A2T8IE42</accession>
<protein>
    <submittedName>
        <fullName evidence="2">Uncharacterized protein</fullName>
    </submittedName>
</protein>
<name>A0A2T8IE42_9POAL</name>
<dbReference type="EMBL" id="CM008052">
    <property type="protein sequence ID" value="PVH35939.1"/>
    <property type="molecule type" value="Genomic_DNA"/>
</dbReference>
<sequence>MGDSCVARTAVGWHRCRHSRHMRASRHRHPCPRFAASMKPPAPHMSSRTAPVVVAHLAAVRVRPAT</sequence>
<evidence type="ECO:0000256" key="1">
    <source>
        <dbReference type="SAM" id="MobiDB-lite"/>
    </source>
</evidence>
<feature type="compositionally biased region" description="Basic residues" evidence="1">
    <location>
        <begin position="18"/>
        <end position="31"/>
    </location>
</feature>
<reference evidence="2" key="1">
    <citation type="submission" date="2018-04" db="EMBL/GenBank/DDBJ databases">
        <title>WGS assembly of Panicum hallii.</title>
        <authorList>
            <person name="Lovell J."/>
            <person name="Jenkins J."/>
            <person name="Lowry D."/>
            <person name="Mamidi S."/>
            <person name="Sreedasyam A."/>
            <person name="Weng X."/>
            <person name="Barry K."/>
            <person name="Bonette J."/>
            <person name="Campitelli B."/>
            <person name="Daum C."/>
            <person name="Gordon S."/>
            <person name="Gould B."/>
            <person name="Lipzen A."/>
            <person name="Macqueen A."/>
            <person name="Palacio-Mejia J."/>
            <person name="Plott C."/>
            <person name="Shakirov E."/>
            <person name="Shu S."/>
            <person name="Yoshinaga Y."/>
            <person name="Zane M."/>
            <person name="Rokhsar D."/>
            <person name="Grimwood J."/>
            <person name="Schmutz J."/>
            <person name="Juenger T."/>
        </authorList>
    </citation>
    <scope>NUCLEOTIDE SEQUENCE [LARGE SCALE GENOMIC DNA]</scope>
    <source>
        <strain evidence="2">FIL2</strain>
    </source>
</reference>
<evidence type="ECO:0000313" key="2">
    <source>
        <dbReference type="EMBL" id="PVH35939.1"/>
    </source>
</evidence>